<keyword evidence="1" id="KW-0472">Membrane</keyword>
<feature type="transmembrane region" description="Helical" evidence="1">
    <location>
        <begin position="53"/>
        <end position="72"/>
    </location>
</feature>
<evidence type="ECO:0000313" key="2">
    <source>
        <dbReference type="EMBL" id="TCG09325.1"/>
    </source>
</evidence>
<dbReference type="Proteomes" id="UP000294200">
    <property type="component" value="Unassembled WGS sequence"/>
</dbReference>
<reference evidence="2 3" key="1">
    <citation type="submission" date="2017-02" db="EMBL/GenBank/DDBJ databases">
        <title>Paraburkholderia sophoroidis sp. nov. and Paraburkholderia steynii sp. nov. rhizobial symbionts of the fynbos legume Hypocalyptus sophoroides.</title>
        <authorList>
            <person name="Steenkamp E.T."/>
            <person name="Beukes C.W."/>
            <person name="Van Zyl E."/>
            <person name="Avontuur J."/>
            <person name="Chan W.Y."/>
            <person name="Hassen A."/>
            <person name="Palmer M."/>
            <person name="Mthombeni L."/>
            <person name="Phalane F."/>
            <person name="Sereme K."/>
            <person name="Venter S.N."/>
        </authorList>
    </citation>
    <scope>NUCLEOTIDE SEQUENCE [LARGE SCALE GENOMIC DNA]</scope>
    <source>
        <strain evidence="2 3">HC1.1ba</strain>
    </source>
</reference>
<gene>
    <name evidence="2" type="ORF">BZM27_05860</name>
</gene>
<keyword evidence="3" id="KW-1185">Reference proteome</keyword>
<accession>A0A4R0XKC1</accession>
<comment type="caution">
    <text evidence="2">The sequence shown here is derived from an EMBL/GenBank/DDBJ whole genome shotgun (WGS) entry which is preliminary data.</text>
</comment>
<keyword evidence="1" id="KW-1133">Transmembrane helix</keyword>
<dbReference type="AlphaFoldDB" id="A0A4R0XKC1"/>
<keyword evidence="1" id="KW-0812">Transmembrane</keyword>
<proteinExistence type="predicted"/>
<organism evidence="2 3">
    <name type="scientific">Paraburkholderia steynii</name>
    <dbReference type="NCBI Taxonomy" id="1245441"/>
    <lineage>
        <taxon>Bacteria</taxon>
        <taxon>Pseudomonadati</taxon>
        <taxon>Pseudomonadota</taxon>
        <taxon>Betaproteobacteria</taxon>
        <taxon>Burkholderiales</taxon>
        <taxon>Burkholderiaceae</taxon>
        <taxon>Paraburkholderia</taxon>
    </lineage>
</organism>
<name>A0A4R0XKC1_9BURK</name>
<evidence type="ECO:0000313" key="3">
    <source>
        <dbReference type="Proteomes" id="UP000294200"/>
    </source>
</evidence>
<protein>
    <submittedName>
        <fullName evidence="2">Uncharacterized protein</fullName>
    </submittedName>
</protein>
<sequence length="80" mass="9033">MRIKSATLHAFRRRIVLLTAAGGRSGAFTPTPALVGVRPDKTEGKVKRMLKKILIWLYCRGVLSMTTVARMFERFDLRGL</sequence>
<evidence type="ECO:0000256" key="1">
    <source>
        <dbReference type="SAM" id="Phobius"/>
    </source>
</evidence>
<dbReference type="EMBL" id="MWML01000013">
    <property type="protein sequence ID" value="TCG09325.1"/>
    <property type="molecule type" value="Genomic_DNA"/>
</dbReference>